<feature type="compositionally biased region" description="Low complexity" evidence="1">
    <location>
        <begin position="1"/>
        <end position="11"/>
    </location>
</feature>
<dbReference type="RefSeq" id="XP_009497114.1">
    <property type="nucleotide sequence ID" value="XM_009498839.1"/>
</dbReference>
<keyword evidence="2" id="KW-1133">Transmembrane helix</keyword>
<dbReference type="GeneID" id="20529698"/>
<keyword evidence="2" id="KW-0472">Membrane</keyword>
<dbReference type="EMBL" id="KB932208">
    <property type="protein sequence ID" value="KCV68682.1"/>
    <property type="molecule type" value="Genomic_DNA"/>
</dbReference>
<keyword evidence="4" id="KW-1185">Reference proteome</keyword>
<sequence length="498" mass="53758">MSSKPDSDSVPLLPPPASQSVALVPASPTSYDVVPASASPGTSFGISPWPGDHSTSSSSQWDRERSAAEDLHAYNINLARNLTRVRRNYGQLFDLLAGVSRSGVLGTCNFNYTGTQAADGGPPVLPEPALLKTRPFFTNATLFPLISSPYASEVFAYYAENEDLIHPAERSIIHRSKAYTSIISGSAFGLFLGMMYLMTRPYIRNKLWTVAGAFSGALLATYANEKQQQHAVRRLFNIGSVIGAHLMFVPLKPTLPPGGETYWLDRALPPPAFPSGRAFSEHVRILADMSPSEAQAYVAGLPVTQATPVTSVPEDMAHYPREAFTNPASGWLLDSWLLAIPRTGQGARTVAEALLAFLRQKVALGAGAGTLFDMAEPEFPQLLRRLGLGRRGSAGSPEAGPVESLARRLADGLVSSARGEKSDREEMADTERGLLFPAGQAVTNVALTQGSWLGGRATTQQFIAHYGQLSDRCERLLDIRPEQLNQPELFIIPEPPSQ</sequence>
<feature type="region of interest" description="Disordered" evidence="1">
    <location>
        <begin position="1"/>
        <end position="21"/>
    </location>
</feature>
<proteinExistence type="predicted"/>
<accession>A0A058Z582</accession>
<reference evidence="3" key="1">
    <citation type="submission" date="2013-04" db="EMBL/GenBank/DDBJ databases">
        <title>The Genome Sequence of Fonticula alba ATCC 38817.</title>
        <authorList>
            <consortium name="The Broad Institute Genomics Platform"/>
            <person name="Russ C."/>
            <person name="Cuomo C."/>
            <person name="Burger G."/>
            <person name="Gray M.W."/>
            <person name="Holland P.W.H."/>
            <person name="King N."/>
            <person name="Lang F.B.F."/>
            <person name="Roger A.J."/>
            <person name="Ruiz-Trillo I."/>
            <person name="Brown M."/>
            <person name="Walker B."/>
            <person name="Young S."/>
            <person name="Zeng Q."/>
            <person name="Gargeya S."/>
            <person name="Fitzgerald M."/>
            <person name="Haas B."/>
            <person name="Abouelleil A."/>
            <person name="Allen A.W."/>
            <person name="Alvarado L."/>
            <person name="Arachchi H.M."/>
            <person name="Berlin A.M."/>
            <person name="Chapman S.B."/>
            <person name="Gainer-Dewar J."/>
            <person name="Goldberg J."/>
            <person name="Griggs A."/>
            <person name="Gujja S."/>
            <person name="Hansen M."/>
            <person name="Howarth C."/>
            <person name="Imamovic A."/>
            <person name="Ireland A."/>
            <person name="Larimer J."/>
            <person name="McCowan C."/>
            <person name="Murphy C."/>
            <person name="Pearson M."/>
            <person name="Poon T.W."/>
            <person name="Priest M."/>
            <person name="Roberts A."/>
            <person name="Saif S."/>
            <person name="Shea T."/>
            <person name="Sisk P."/>
            <person name="Sykes S."/>
            <person name="Wortman J."/>
            <person name="Nusbaum C."/>
            <person name="Birren B."/>
        </authorList>
    </citation>
    <scope>NUCLEOTIDE SEQUENCE [LARGE SCALE GENOMIC DNA]</scope>
    <source>
        <strain evidence="3">ATCC 38817</strain>
    </source>
</reference>
<evidence type="ECO:0000313" key="3">
    <source>
        <dbReference type="EMBL" id="KCV68682.1"/>
    </source>
</evidence>
<dbReference type="AlphaFoldDB" id="A0A058Z582"/>
<organism evidence="3">
    <name type="scientific">Fonticula alba</name>
    <name type="common">Slime mold</name>
    <dbReference type="NCBI Taxonomy" id="691883"/>
    <lineage>
        <taxon>Eukaryota</taxon>
        <taxon>Rotosphaerida</taxon>
        <taxon>Fonticulaceae</taxon>
        <taxon>Fonticula</taxon>
    </lineage>
</organism>
<feature type="region of interest" description="Disordered" evidence="1">
    <location>
        <begin position="42"/>
        <end position="64"/>
    </location>
</feature>
<keyword evidence="2" id="KW-0812">Transmembrane</keyword>
<gene>
    <name evidence="3" type="ORF">H696_04973</name>
</gene>
<evidence type="ECO:0000256" key="1">
    <source>
        <dbReference type="SAM" id="MobiDB-lite"/>
    </source>
</evidence>
<evidence type="ECO:0000256" key="2">
    <source>
        <dbReference type="SAM" id="Phobius"/>
    </source>
</evidence>
<evidence type="ECO:0008006" key="5">
    <source>
        <dbReference type="Google" id="ProtNLM"/>
    </source>
</evidence>
<name>A0A058Z582_FONAL</name>
<protein>
    <recommendedName>
        <fullName evidence="5">Transmembrane protein</fullName>
    </recommendedName>
</protein>
<dbReference type="Proteomes" id="UP000030693">
    <property type="component" value="Unassembled WGS sequence"/>
</dbReference>
<evidence type="ECO:0000313" key="4">
    <source>
        <dbReference type="Proteomes" id="UP000030693"/>
    </source>
</evidence>
<feature type="transmembrane region" description="Helical" evidence="2">
    <location>
        <begin position="178"/>
        <end position="199"/>
    </location>
</feature>